<proteinExistence type="predicted"/>
<comment type="caution">
    <text evidence="2">The sequence shown here is derived from an EMBL/GenBank/DDBJ whole genome shotgun (WGS) entry which is preliminary data.</text>
</comment>
<accession>A0AAE0GF75</accession>
<dbReference type="Proteomes" id="UP001190700">
    <property type="component" value="Unassembled WGS sequence"/>
</dbReference>
<protein>
    <submittedName>
        <fullName evidence="2">Uncharacterized protein</fullName>
    </submittedName>
</protein>
<evidence type="ECO:0000313" key="2">
    <source>
        <dbReference type="EMBL" id="KAK3276336.1"/>
    </source>
</evidence>
<evidence type="ECO:0000256" key="1">
    <source>
        <dbReference type="SAM" id="Phobius"/>
    </source>
</evidence>
<keyword evidence="1" id="KW-1133">Transmembrane helix</keyword>
<keyword evidence="3" id="KW-1185">Reference proteome</keyword>
<dbReference type="AlphaFoldDB" id="A0AAE0GF75"/>
<sequence length="336" mass="36129">MNMDLVVSAFQTAFDDENDGEFAELCHQHDRPLVRADPEPFTYPAGHDVGLRAHYAGLGRGTSDTGMGDVLADARDVLASLRSAAAAAEVVCDVPPPANHEIETQPLHPVLPSDPAACESPFEEPVQMTFMDRFHPACPDNPSLNLCSIEFAKGHTHPVELSVIDDDTDSDIFSSHGDELPSASPAALSRVGVAKLPKTFSFASLALPALMSLARVSAVQGSVVLDRAVDFSAAVHPTGVAANCPFVLPFTSPFSISFASLVSTDWDFDFYISGFLDLLHASGSGSGSGVCFWTLAYGLWFWTMASGLWFWLHIFDNYNFFNSGELCSFVDHFGSG</sequence>
<reference evidence="2 3" key="1">
    <citation type="journal article" date="2015" name="Genome Biol. Evol.">
        <title>Comparative Genomics of a Bacterivorous Green Alga Reveals Evolutionary Causalities and Consequences of Phago-Mixotrophic Mode of Nutrition.</title>
        <authorList>
            <person name="Burns J.A."/>
            <person name="Paasch A."/>
            <person name="Narechania A."/>
            <person name="Kim E."/>
        </authorList>
    </citation>
    <scope>NUCLEOTIDE SEQUENCE [LARGE SCALE GENOMIC DNA]</scope>
    <source>
        <strain evidence="2 3">PLY_AMNH</strain>
    </source>
</reference>
<name>A0AAE0GF75_9CHLO</name>
<keyword evidence="1" id="KW-0472">Membrane</keyword>
<dbReference type="EMBL" id="LGRX02006604">
    <property type="protein sequence ID" value="KAK3276336.1"/>
    <property type="molecule type" value="Genomic_DNA"/>
</dbReference>
<feature type="transmembrane region" description="Helical" evidence="1">
    <location>
        <begin position="292"/>
        <end position="312"/>
    </location>
</feature>
<gene>
    <name evidence="2" type="ORF">CYMTET_15584</name>
</gene>
<organism evidence="2 3">
    <name type="scientific">Cymbomonas tetramitiformis</name>
    <dbReference type="NCBI Taxonomy" id="36881"/>
    <lineage>
        <taxon>Eukaryota</taxon>
        <taxon>Viridiplantae</taxon>
        <taxon>Chlorophyta</taxon>
        <taxon>Pyramimonadophyceae</taxon>
        <taxon>Pyramimonadales</taxon>
        <taxon>Pyramimonadaceae</taxon>
        <taxon>Cymbomonas</taxon>
    </lineage>
</organism>
<keyword evidence="1" id="KW-0812">Transmembrane</keyword>
<evidence type="ECO:0000313" key="3">
    <source>
        <dbReference type="Proteomes" id="UP001190700"/>
    </source>
</evidence>